<keyword evidence="2" id="KW-0677">Repeat</keyword>
<sequence length="712" mass="80360">MLYHEYLLLKILLNSNSLLGIDQIVAQLETTKRTAYSVINGVNVWLETHGLDPLMVVRTHGYYIQPAEIKKVKSWLSWDLENGKIKLPPPARIAVIEFTLLCKKNPVTLQYLNDLNGVTTRTTRSDLAQVKAEIEKRNLTLSLHEHGYQITGLEEESRKFAVQKLANIQDTIVYDKIAGYLDLDTKDKLQIEQMLLSLEQNSGCYLTDESIFQVKEYICFAITRYRQGHYLTPIGQTKRQLADESSETSTAVRSLLSHLGVSDQHLQAESQLLLKIIDSRQISKTSKKISSQKISQIATEIIRNFSVISGIDLVNSSNLQKALTTHLIAAKRRVEDNVQFLNSSLINVKSKYPEIYFLTKKAVYPFEQYLNQSLTTDEIELIAIYFGGEIELRNHLADQEARKKVVLVCGSGVGTSRLLKIQLEQLFPKQLQISVVTKQDYEELASLNADVVIATLPVTSKGPPIININRILTDYDLQTIKQSLLAQPVDSATLHNSPAVKTTQVLDIVSEFAQVKDFPGLTTALQSYFAKRGKPVKKKQPFLPSLSELLPSNRIVFTTKRCTWPEAVELAGKLLQRDQVIDGQYVTKMRQQIDRYGPYMRIMDDVMLLHAKPDQPCKYSRPGMSLVCFKYPVDFGQQVKAKYVFSLYAPAGQSHLKALTQLTEIFSKQKLLEQFRNSRTAAELERLFSTVMKGDEKVSDAANNAGASSTEC</sequence>
<keyword evidence="1" id="KW-0808">Transferase</keyword>
<dbReference type="InterPro" id="IPR036634">
    <property type="entry name" value="PRD_sf"/>
</dbReference>
<dbReference type="Gene3D" id="1.10.1790.10">
    <property type="entry name" value="PRD domain"/>
    <property type="match status" value="1"/>
</dbReference>
<dbReference type="Pfam" id="PF00874">
    <property type="entry name" value="PRD"/>
    <property type="match status" value="1"/>
</dbReference>
<organism evidence="6 7">
    <name type="scientific">Lactobacillus panisapium</name>
    <dbReference type="NCBI Taxonomy" id="2012495"/>
    <lineage>
        <taxon>Bacteria</taxon>
        <taxon>Bacillati</taxon>
        <taxon>Bacillota</taxon>
        <taxon>Bacilli</taxon>
        <taxon>Lactobacillales</taxon>
        <taxon>Lactobacillaceae</taxon>
        <taxon>Lactobacillus</taxon>
    </lineage>
</organism>
<evidence type="ECO:0000256" key="1">
    <source>
        <dbReference type="ARBA" id="ARBA00022679"/>
    </source>
</evidence>
<evidence type="ECO:0000313" key="7">
    <source>
        <dbReference type="Proteomes" id="UP000826550"/>
    </source>
</evidence>
<evidence type="ECO:0000259" key="3">
    <source>
        <dbReference type="PROSITE" id="PS51094"/>
    </source>
</evidence>
<dbReference type="PROSITE" id="PS51099">
    <property type="entry name" value="PTS_EIIB_TYPE_2"/>
    <property type="match status" value="1"/>
</dbReference>
<dbReference type="PROSITE" id="PS51372">
    <property type="entry name" value="PRD_2"/>
    <property type="match status" value="1"/>
</dbReference>
<dbReference type="InterPro" id="IPR050661">
    <property type="entry name" value="BglG_antiterminators"/>
</dbReference>
<dbReference type="PANTHER" id="PTHR30185">
    <property type="entry name" value="CRYPTIC BETA-GLUCOSIDE BGL OPERON ANTITERMINATOR"/>
    <property type="match status" value="1"/>
</dbReference>
<dbReference type="SUPFAM" id="SSF52794">
    <property type="entry name" value="PTS system IIB component-like"/>
    <property type="match status" value="1"/>
</dbReference>
<dbReference type="SUPFAM" id="SSF55804">
    <property type="entry name" value="Phoshotransferase/anion transport protein"/>
    <property type="match status" value="1"/>
</dbReference>
<dbReference type="InterPro" id="IPR016152">
    <property type="entry name" value="PTrfase/Anion_transptr"/>
</dbReference>
<protein>
    <submittedName>
        <fullName evidence="6">BglG family transcription antiterminator</fullName>
    </submittedName>
</protein>
<dbReference type="EMBL" id="CP048268">
    <property type="protein sequence ID" value="QYN52135.1"/>
    <property type="molecule type" value="Genomic_DNA"/>
</dbReference>
<dbReference type="SUPFAM" id="SSF63520">
    <property type="entry name" value="PTS-regulatory domain, PRD"/>
    <property type="match status" value="1"/>
</dbReference>
<feature type="domain" description="PRD" evidence="5">
    <location>
        <begin position="289"/>
        <end position="396"/>
    </location>
</feature>
<dbReference type="Gene3D" id="3.40.50.2300">
    <property type="match status" value="1"/>
</dbReference>
<dbReference type="InterPro" id="IPR013011">
    <property type="entry name" value="PTS_EIIB_2"/>
</dbReference>
<evidence type="ECO:0000256" key="2">
    <source>
        <dbReference type="ARBA" id="ARBA00022737"/>
    </source>
</evidence>
<dbReference type="PANTHER" id="PTHR30185:SF13">
    <property type="entry name" value="LICABCH OPERON REGULATOR-RELATED"/>
    <property type="match status" value="1"/>
</dbReference>
<name>A0ABX8W375_9LACO</name>
<feature type="domain" description="PTS EIIB type-2" evidence="4">
    <location>
        <begin position="403"/>
        <end position="492"/>
    </location>
</feature>
<evidence type="ECO:0000313" key="6">
    <source>
        <dbReference type="EMBL" id="QYN52135.1"/>
    </source>
</evidence>
<dbReference type="PROSITE" id="PS51094">
    <property type="entry name" value="PTS_EIIA_TYPE_2"/>
    <property type="match status" value="1"/>
</dbReference>
<dbReference type="CDD" id="cd05568">
    <property type="entry name" value="PTS_IIB_bgl_like"/>
    <property type="match status" value="1"/>
</dbReference>
<keyword evidence="7" id="KW-1185">Reference proteome</keyword>
<dbReference type="InterPro" id="IPR036095">
    <property type="entry name" value="PTS_EIIB-like_sf"/>
</dbReference>
<feature type="domain" description="PTS EIIA type-2" evidence="3">
    <location>
        <begin position="548"/>
        <end position="691"/>
    </location>
</feature>
<dbReference type="Proteomes" id="UP000826550">
    <property type="component" value="Chromosome"/>
</dbReference>
<dbReference type="InterPro" id="IPR002178">
    <property type="entry name" value="PTS_EIIA_type-2_dom"/>
</dbReference>
<dbReference type="Pfam" id="PF00359">
    <property type="entry name" value="PTS_EIIA_2"/>
    <property type="match status" value="1"/>
</dbReference>
<dbReference type="Gene3D" id="3.40.930.10">
    <property type="entry name" value="Mannitol-specific EII, Chain A"/>
    <property type="match status" value="1"/>
</dbReference>
<reference evidence="6 7" key="1">
    <citation type="submission" date="2020-01" db="EMBL/GenBank/DDBJ databases">
        <title>Vast differences in strain-level diversity in the gut microbiota of two closely related honey bee species.</title>
        <authorList>
            <person name="Ellegaard K.M."/>
            <person name="Suenami S."/>
            <person name="Miyazaki R."/>
            <person name="Engel P."/>
        </authorList>
    </citation>
    <scope>NUCLEOTIDE SEQUENCE [LARGE SCALE GENOMIC DNA]</scope>
    <source>
        <strain evidence="6 7">ESL0416</strain>
    </source>
</reference>
<evidence type="ECO:0000259" key="5">
    <source>
        <dbReference type="PROSITE" id="PS51372"/>
    </source>
</evidence>
<accession>A0ABX8W375</accession>
<dbReference type="RefSeq" id="WP_220220619.1">
    <property type="nucleotide sequence ID" value="NZ_CP048268.1"/>
</dbReference>
<evidence type="ECO:0000259" key="4">
    <source>
        <dbReference type="PROSITE" id="PS51099"/>
    </source>
</evidence>
<dbReference type="InterPro" id="IPR011608">
    <property type="entry name" value="PRD"/>
</dbReference>
<proteinExistence type="predicted"/>
<gene>
    <name evidence="6" type="ORF">GYM71_01255</name>
</gene>